<dbReference type="AlphaFoldDB" id="A0A820RWM3"/>
<comment type="caution">
    <text evidence="2">The sequence shown here is derived from an EMBL/GenBank/DDBJ whole genome shotgun (WGS) entry which is preliminary data.</text>
</comment>
<protein>
    <submittedName>
        <fullName evidence="2">Uncharacterized protein</fullName>
    </submittedName>
</protein>
<sequence length="61" mass="6796">PTIHRKPLPQVPLPLAVLLRALAVPPAALQLLPPVLQVPRLPSQLPKDRISMKLVIHRQLH</sequence>
<gene>
    <name evidence="2" type="ORF">OKA104_LOCUS53729</name>
</gene>
<evidence type="ECO:0000313" key="3">
    <source>
        <dbReference type="Proteomes" id="UP000663881"/>
    </source>
</evidence>
<organism evidence="2 3">
    <name type="scientific">Adineta steineri</name>
    <dbReference type="NCBI Taxonomy" id="433720"/>
    <lineage>
        <taxon>Eukaryota</taxon>
        <taxon>Metazoa</taxon>
        <taxon>Spiralia</taxon>
        <taxon>Gnathifera</taxon>
        <taxon>Rotifera</taxon>
        <taxon>Eurotatoria</taxon>
        <taxon>Bdelloidea</taxon>
        <taxon>Adinetida</taxon>
        <taxon>Adinetidae</taxon>
        <taxon>Adineta</taxon>
    </lineage>
</organism>
<dbReference type="Proteomes" id="UP000663881">
    <property type="component" value="Unassembled WGS sequence"/>
</dbReference>
<dbReference type="EMBL" id="CAJOAY010034126">
    <property type="protein sequence ID" value="CAF4442976.1"/>
    <property type="molecule type" value="Genomic_DNA"/>
</dbReference>
<feature type="signal peptide" evidence="1">
    <location>
        <begin position="1"/>
        <end position="23"/>
    </location>
</feature>
<feature type="non-terminal residue" evidence="2">
    <location>
        <position position="1"/>
    </location>
</feature>
<evidence type="ECO:0000313" key="2">
    <source>
        <dbReference type="EMBL" id="CAF4442976.1"/>
    </source>
</evidence>
<name>A0A820RWM3_9BILA</name>
<evidence type="ECO:0000256" key="1">
    <source>
        <dbReference type="SAM" id="SignalP"/>
    </source>
</evidence>
<feature type="chain" id="PRO_5033011185" evidence="1">
    <location>
        <begin position="24"/>
        <end position="61"/>
    </location>
</feature>
<proteinExistence type="predicted"/>
<accession>A0A820RWM3</accession>
<keyword evidence="1" id="KW-0732">Signal</keyword>
<reference evidence="2" key="1">
    <citation type="submission" date="2021-02" db="EMBL/GenBank/DDBJ databases">
        <authorList>
            <person name="Nowell W R."/>
        </authorList>
    </citation>
    <scope>NUCLEOTIDE SEQUENCE</scope>
</reference>